<dbReference type="SUPFAM" id="SSF101447">
    <property type="entry name" value="Formin homology 2 domain (FH2 domain)"/>
    <property type="match status" value="1"/>
</dbReference>
<feature type="compositionally biased region" description="Basic and acidic residues" evidence="3">
    <location>
        <begin position="427"/>
        <end position="440"/>
    </location>
</feature>
<feature type="compositionally biased region" description="Low complexity" evidence="3">
    <location>
        <begin position="157"/>
        <end position="170"/>
    </location>
</feature>
<evidence type="ECO:0000256" key="3">
    <source>
        <dbReference type="SAM" id="MobiDB-lite"/>
    </source>
</evidence>
<dbReference type="STRING" id="35608.A0A2U1M4K3"/>
<feature type="region of interest" description="Disordered" evidence="3">
    <location>
        <begin position="131"/>
        <end position="170"/>
    </location>
</feature>
<feature type="region of interest" description="Disordered" evidence="3">
    <location>
        <begin position="849"/>
        <end position="894"/>
    </location>
</feature>
<feature type="region of interest" description="Disordered" evidence="3">
    <location>
        <begin position="191"/>
        <end position="268"/>
    </location>
</feature>
<feature type="region of interest" description="Disordered" evidence="3">
    <location>
        <begin position="689"/>
        <end position="717"/>
    </location>
</feature>
<dbReference type="Gene3D" id="1.20.58.2220">
    <property type="entry name" value="Formin, FH2 domain"/>
    <property type="match status" value="1"/>
</dbReference>
<feature type="compositionally biased region" description="Basic and acidic residues" evidence="3">
    <location>
        <begin position="866"/>
        <end position="878"/>
    </location>
</feature>
<feature type="compositionally biased region" description="Basic residues" evidence="3">
    <location>
        <begin position="137"/>
        <end position="153"/>
    </location>
</feature>
<evidence type="ECO:0000256" key="4">
    <source>
        <dbReference type="SAM" id="Phobius"/>
    </source>
</evidence>
<protein>
    <recommendedName>
        <fullName evidence="2">Formin-like protein</fullName>
    </recommendedName>
</protein>
<evidence type="ECO:0000256" key="1">
    <source>
        <dbReference type="ARBA" id="ARBA00025793"/>
    </source>
</evidence>
<keyword evidence="7" id="KW-1185">Reference proteome</keyword>
<comment type="caution">
    <text evidence="6">The sequence shown here is derived from an EMBL/GenBank/DDBJ whole genome shotgun (WGS) entry which is preliminary data.</text>
</comment>
<feature type="compositionally biased region" description="Pro residues" evidence="3">
    <location>
        <begin position="200"/>
        <end position="212"/>
    </location>
</feature>
<proteinExistence type="inferred from homology"/>
<organism evidence="6 7">
    <name type="scientific">Artemisia annua</name>
    <name type="common">Sweet wormwood</name>
    <dbReference type="NCBI Taxonomy" id="35608"/>
    <lineage>
        <taxon>Eukaryota</taxon>
        <taxon>Viridiplantae</taxon>
        <taxon>Streptophyta</taxon>
        <taxon>Embryophyta</taxon>
        <taxon>Tracheophyta</taxon>
        <taxon>Spermatophyta</taxon>
        <taxon>Magnoliopsida</taxon>
        <taxon>eudicotyledons</taxon>
        <taxon>Gunneridae</taxon>
        <taxon>Pentapetalae</taxon>
        <taxon>asterids</taxon>
        <taxon>campanulids</taxon>
        <taxon>Asterales</taxon>
        <taxon>Asteraceae</taxon>
        <taxon>Asteroideae</taxon>
        <taxon>Anthemideae</taxon>
        <taxon>Artemisiinae</taxon>
        <taxon>Artemisia</taxon>
    </lineage>
</organism>
<sequence length="894" mass="99772">MELKTRLRSQWMGKDLCEGNQRTADKASYGNVFHWRRDDDVDENIGDQVSVFCKKQLQQITRAIEYFNFNIPEVTNYNTNSDETLLRRTLVRNAILGQPSKLKQSLLHNVNSRRSSSNIHFNKRWQAFHGRPNGRILKPRYRRRRRRRRRRHLPRDPWSSAPVPSLAPSSAPNGAPLYEWLLSPTPTIDLVPSPSLAPDGSPPFPTPAPKGPRAPRQAPKRPRAPRPAPNPSVKPGPFPERSTKPLPDVDPHSQEKDEEPADSASKDNSKERKLIIIAVTSSTVAALAILSLCLVCFFKIKKRRERGGEPNDGQRTRNLFSTGSLLRSKKAGGTKDVIHNMSNKGGASSMPGDQVSGDRSLPFPSPVPTSPPPPPHAQSPPPPPPPQPAPPARPPPEAPPPPLKAAQVPNPPKAKPPPRGGLHRPGHSGDEHSGDSDANKTKLKPFFWDKVNTSPNRSMVWHDIKAGSFQFNEEMMENLFGYGSSGQNKNDNGKTMPNLQSQPKFIQIIEPKKAQNLAILLKALNVTTEEVSDAIIEGNELPLEFISTLLKMAPTPEEELRLRSYNGSLALLGPSERFLKALVDIPFAFKRLDALSFLGSLQEESSTVKESFSTLEVACTTLRNSRLFLKLLEAVLKTGNRMNVGTYRGGAQAFKLDTLLKLSDVKGTDGKTTLLSFVVQEIIRSEGNKASRRARASPRSSHNVLQQPNKETMENNRKHGLEVVSKLSEELEDVKKAALVDGDTLTSTVLKLGNMLRKNKDFLNNEMNTVNKETEFREFLMEFMERAEAEIMWLLEEEKRVMALVKSTGDYFHGQSRNDEGLHLFVIVRDFLLLLDNVCNDIRRTTVMQARKNQPNSTEESVGRNCLRDKLFPSKKDGQSSYSSSDDESDSDSP</sequence>
<keyword evidence="4" id="KW-0472">Membrane</keyword>
<feature type="compositionally biased region" description="Pro residues" evidence="3">
    <location>
        <begin position="363"/>
        <end position="419"/>
    </location>
</feature>
<dbReference type="InterPro" id="IPR015425">
    <property type="entry name" value="FH2_Formin"/>
</dbReference>
<feature type="compositionally biased region" description="Pro residues" evidence="3">
    <location>
        <begin position="225"/>
        <end position="238"/>
    </location>
</feature>
<dbReference type="PANTHER" id="PTHR23213">
    <property type="entry name" value="FORMIN-RELATED"/>
    <property type="match status" value="1"/>
</dbReference>
<evidence type="ECO:0000313" key="6">
    <source>
        <dbReference type="EMBL" id="PWA56150.1"/>
    </source>
</evidence>
<feature type="region of interest" description="Disordered" evidence="3">
    <location>
        <begin position="305"/>
        <end position="441"/>
    </location>
</feature>
<feature type="transmembrane region" description="Helical" evidence="4">
    <location>
        <begin position="274"/>
        <end position="298"/>
    </location>
</feature>
<evidence type="ECO:0000313" key="7">
    <source>
        <dbReference type="Proteomes" id="UP000245207"/>
    </source>
</evidence>
<feature type="compositionally biased region" description="Acidic residues" evidence="3">
    <location>
        <begin position="885"/>
        <end position="894"/>
    </location>
</feature>
<comment type="similarity">
    <text evidence="1">Belongs to the formin-like family. Class-I subfamily.</text>
</comment>
<dbReference type="AlphaFoldDB" id="A0A2U1M4K3"/>
<reference evidence="6 7" key="1">
    <citation type="journal article" date="2018" name="Mol. Plant">
        <title>The genome of Artemisia annua provides insight into the evolution of Asteraceae family and artemisinin biosynthesis.</title>
        <authorList>
            <person name="Shen Q."/>
            <person name="Zhang L."/>
            <person name="Liao Z."/>
            <person name="Wang S."/>
            <person name="Yan T."/>
            <person name="Shi P."/>
            <person name="Liu M."/>
            <person name="Fu X."/>
            <person name="Pan Q."/>
            <person name="Wang Y."/>
            <person name="Lv Z."/>
            <person name="Lu X."/>
            <person name="Zhang F."/>
            <person name="Jiang W."/>
            <person name="Ma Y."/>
            <person name="Chen M."/>
            <person name="Hao X."/>
            <person name="Li L."/>
            <person name="Tang Y."/>
            <person name="Lv G."/>
            <person name="Zhou Y."/>
            <person name="Sun X."/>
            <person name="Brodelius P.E."/>
            <person name="Rose J.K.C."/>
            <person name="Tang K."/>
        </authorList>
    </citation>
    <scope>NUCLEOTIDE SEQUENCE [LARGE SCALE GENOMIC DNA]</scope>
    <source>
        <strain evidence="7">cv. Huhao1</strain>
        <tissue evidence="6">Leaf</tissue>
    </source>
</reference>
<keyword evidence="4" id="KW-1133">Transmembrane helix</keyword>
<dbReference type="Proteomes" id="UP000245207">
    <property type="component" value="Unassembled WGS sequence"/>
</dbReference>
<dbReference type="EMBL" id="PKPP01006552">
    <property type="protein sequence ID" value="PWA56150.1"/>
    <property type="molecule type" value="Genomic_DNA"/>
</dbReference>
<dbReference type="GO" id="GO:0045010">
    <property type="term" value="P:actin nucleation"/>
    <property type="evidence" value="ECO:0007669"/>
    <property type="project" value="InterPro"/>
</dbReference>
<feature type="compositionally biased region" description="Polar residues" evidence="3">
    <location>
        <begin position="316"/>
        <end position="325"/>
    </location>
</feature>
<dbReference type="PROSITE" id="PS51444">
    <property type="entry name" value="FH2"/>
    <property type="match status" value="1"/>
</dbReference>
<dbReference type="GO" id="GO:0051015">
    <property type="term" value="F:actin filament binding"/>
    <property type="evidence" value="ECO:0007669"/>
    <property type="project" value="InterPro"/>
</dbReference>
<dbReference type="InterPro" id="IPR042201">
    <property type="entry name" value="FH2_Formin_sf"/>
</dbReference>
<feature type="compositionally biased region" description="Polar residues" evidence="3">
    <location>
        <begin position="849"/>
        <end position="860"/>
    </location>
</feature>
<feature type="domain" description="FH2" evidence="5">
    <location>
        <begin position="433"/>
        <end position="861"/>
    </location>
</feature>
<gene>
    <name evidence="6" type="ORF">CTI12_AA420370</name>
</gene>
<feature type="compositionally biased region" description="Basic and acidic residues" evidence="3">
    <location>
        <begin position="306"/>
        <end position="315"/>
    </location>
</feature>
<dbReference type="SMART" id="SM00498">
    <property type="entry name" value="FH2"/>
    <property type="match status" value="1"/>
</dbReference>
<keyword evidence="4" id="KW-0812">Transmembrane</keyword>
<feature type="compositionally biased region" description="Basic and acidic residues" evidence="3">
    <location>
        <begin position="241"/>
        <end position="255"/>
    </location>
</feature>
<name>A0A2U1M4K3_ARTAN</name>
<evidence type="ECO:0000259" key="5">
    <source>
        <dbReference type="PROSITE" id="PS51444"/>
    </source>
</evidence>
<dbReference type="InterPro" id="IPR027643">
    <property type="entry name" value="Formin-like_plant"/>
</dbReference>
<accession>A0A2U1M4K3</accession>
<dbReference type="Pfam" id="PF02181">
    <property type="entry name" value="FH2"/>
    <property type="match status" value="1"/>
</dbReference>
<evidence type="ECO:0000256" key="2">
    <source>
        <dbReference type="RuleBase" id="RU361260"/>
    </source>
</evidence>
<dbReference type="PANTHER" id="PTHR23213:SF393">
    <property type="entry name" value="FORMIN-LIKE PROTEIN"/>
    <property type="match status" value="1"/>
</dbReference>
<dbReference type="OrthoDB" id="1668162at2759"/>